<dbReference type="KEGG" id="ima:PO878_07440"/>
<dbReference type="Pfam" id="PF04101">
    <property type="entry name" value="Glyco_tran_28_C"/>
    <property type="match status" value="1"/>
</dbReference>
<evidence type="ECO:0000313" key="3">
    <source>
        <dbReference type="Proteomes" id="UP001216390"/>
    </source>
</evidence>
<accession>A0AAF0BX33</accession>
<dbReference type="InterPro" id="IPR007235">
    <property type="entry name" value="Glyco_trans_28_C"/>
</dbReference>
<evidence type="ECO:0000259" key="1">
    <source>
        <dbReference type="Pfam" id="PF04101"/>
    </source>
</evidence>
<dbReference type="SUPFAM" id="SSF53756">
    <property type="entry name" value="UDP-Glycosyltransferase/glycogen phosphorylase"/>
    <property type="match status" value="1"/>
</dbReference>
<dbReference type="EMBL" id="CP116942">
    <property type="protein sequence ID" value="WCO68560.1"/>
    <property type="molecule type" value="Genomic_DNA"/>
</dbReference>
<dbReference type="Proteomes" id="UP001216390">
    <property type="component" value="Chromosome"/>
</dbReference>
<dbReference type="AlphaFoldDB" id="A0AAF0BX33"/>
<name>A0AAF0BX33_9ACTN</name>
<proteinExistence type="predicted"/>
<reference evidence="2" key="1">
    <citation type="submission" date="2023-01" db="EMBL/GenBank/DDBJ databases">
        <title>The diversity of Class Acidimicrobiia in South China Sea sediment environments and the proposal of Iamia marina sp. nov., a novel species of the genus Iamia.</title>
        <authorList>
            <person name="He Y."/>
            <person name="Tian X."/>
        </authorList>
    </citation>
    <scope>NUCLEOTIDE SEQUENCE</scope>
    <source>
        <strain evidence="2">DSM 19957</strain>
    </source>
</reference>
<protein>
    <submittedName>
        <fullName evidence="2">Glycosyltransferase</fullName>
    </submittedName>
</protein>
<sequence length="176" mass="18196">MSPSALTGDEPVDVVVTLGTDHHPFARLVAWVDAWAGAHPDRTCVVQHGTAPPPTHAEGHAVLDPAVIPGLMARARVVVGHAGPGTVLDARAAGRLPVVVPRLAAQGEVVDDHQVTFGRWMAARGQALCVEDEDALHRHLDAAVADPGAYAVERADGAPPAAVTLLGDLIDGVLAR</sequence>
<organism evidence="2 3">
    <name type="scientific">Iamia majanohamensis</name>
    <dbReference type="NCBI Taxonomy" id="467976"/>
    <lineage>
        <taxon>Bacteria</taxon>
        <taxon>Bacillati</taxon>
        <taxon>Actinomycetota</taxon>
        <taxon>Acidimicrobiia</taxon>
        <taxon>Acidimicrobiales</taxon>
        <taxon>Iamiaceae</taxon>
        <taxon>Iamia</taxon>
    </lineage>
</organism>
<dbReference type="GO" id="GO:0016758">
    <property type="term" value="F:hexosyltransferase activity"/>
    <property type="evidence" value="ECO:0007669"/>
    <property type="project" value="InterPro"/>
</dbReference>
<dbReference type="Gene3D" id="3.40.50.2000">
    <property type="entry name" value="Glycogen Phosphorylase B"/>
    <property type="match status" value="1"/>
</dbReference>
<evidence type="ECO:0000313" key="2">
    <source>
        <dbReference type="EMBL" id="WCO68560.1"/>
    </source>
</evidence>
<gene>
    <name evidence="2" type="ORF">PO878_07440</name>
</gene>
<feature type="domain" description="Glycosyl transferase family 28 C-terminal" evidence="1">
    <location>
        <begin position="69"/>
        <end position="144"/>
    </location>
</feature>
<dbReference type="RefSeq" id="WP_272738076.1">
    <property type="nucleotide sequence ID" value="NZ_CP116942.1"/>
</dbReference>
<keyword evidence="3" id="KW-1185">Reference proteome</keyword>